<sequence length="103" mass="11888">MRINVIQGGMTFEHNCRNYWATMRIVQHAGSCGPKRIASIPSTPHPNSLALQGQRYRMQVVLCQEDAFHRMVWEDHDIQRGMDSGNYSNVIFKTKKLIIKKCP</sequence>
<dbReference type="Proteomes" id="UP001054945">
    <property type="component" value="Unassembled WGS sequence"/>
</dbReference>
<reference evidence="1 2" key="1">
    <citation type="submission" date="2021-06" db="EMBL/GenBank/DDBJ databases">
        <title>Caerostris extrusa draft genome.</title>
        <authorList>
            <person name="Kono N."/>
            <person name="Arakawa K."/>
        </authorList>
    </citation>
    <scope>NUCLEOTIDE SEQUENCE [LARGE SCALE GENOMIC DNA]</scope>
</reference>
<evidence type="ECO:0000313" key="2">
    <source>
        <dbReference type="Proteomes" id="UP001054945"/>
    </source>
</evidence>
<name>A0AAV4PWM3_CAEEX</name>
<keyword evidence="2" id="KW-1185">Reference proteome</keyword>
<protein>
    <submittedName>
        <fullName evidence="1">Uncharacterized protein</fullName>
    </submittedName>
</protein>
<dbReference type="AlphaFoldDB" id="A0AAV4PWM3"/>
<proteinExistence type="predicted"/>
<evidence type="ECO:0000313" key="1">
    <source>
        <dbReference type="EMBL" id="GIY01492.1"/>
    </source>
</evidence>
<organism evidence="1 2">
    <name type="scientific">Caerostris extrusa</name>
    <name type="common">Bark spider</name>
    <name type="synonym">Caerostris bankana</name>
    <dbReference type="NCBI Taxonomy" id="172846"/>
    <lineage>
        <taxon>Eukaryota</taxon>
        <taxon>Metazoa</taxon>
        <taxon>Ecdysozoa</taxon>
        <taxon>Arthropoda</taxon>
        <taxon>Chelicerata</taxon>
        <taxon>Arachnida</taxon>
        <taxon>Araneae</taxon>
        <taxon>Araneomorphae</taxon>
        <taxon>Entelegynae</taxon>
        <taxon>Araneoidea</taxon>
        <taxon>Araneidae</taxon>
        <taxon>Caerostris</taxon>
    </lineage>
</organism>
<comment type="caution">
    <text evidence="1">The sequence shown here is derived from an EMBL/GenBank/DDBJ whole genome shotgun (WGS) entry which is preliminary data.</text>
</comment>
<accession>A0AAV4PWM3</accession>
<dbReference type="EMBL" id="BPLR01005328">
    <property type="protein sequence ID" value="GIY01492.1"/>
    <property type="molecule type" value="Genomic_DNA"/>
</dbReference>
<gene>
    <name evidence="1" type="ORF">CEXT_401151</name>
</gene>